<reference evidence="1" key="1">
    <citation type="submission" date="2018-02" db="EMBL/GenBank/DDBJ databases">
        <title>The genomes of Aspergillus section Nigri reveals drivers in fungal speciation.</title>
        <authorList>
            <consortium name="DOE Joint Genome Institute"/>
            <person name="Vesth T.C."/>
            <person name="Nybo J."/>
            <person name="Theobald S."/>
            <person name="Brandl J."/>
            <person name="Frisvad J.C."/>
            <person name="Nielsen K.F."/>
            <person name="Lyhne E.K."/>
            <person name="Kogle M.E."/>
            <person name="Kuo A."/>
            <person name="Riley R."/>
            <person name="Clum A."/>
            <person name="Nolan M."/>
            <person name="Lipzen A."/>
            <person name="Salamov A."/>
            <person name="Henrissat B."/>
            <person name="Wiebenga A."/>
            <person name="De vries R.P."/>
            <person name="Grigoriev I.V."/>
            <person name="Mortensen U.H."/>
            <person name="Andersen M.R."/>
            <person name="Baker S.E."/>
        </authorList>
    </citation>
    <scope>NUCLEOTIDE SEQUENCE</scope>
    <source>
        <strain evidence="1">CBS 121060</strain>
    </source>
</reference>
<accession>A0ACD1H748</accession>
<dbReference type="Proteomes" id="UP000249661">
    <property type="component" value="Unassembled WGS sequence"/>
</dbReference>
<organism evidence="1 2">
    <name type="scientific">Aspergillus aculeatinus CBS 121060</name>
    <dbReference type="NCBI Taxonomy" id="1448322"/>
    <lineage>
        <taxon>Eukaryota</taxon>
        <taxon>Fungi</taxon>
        <taxon>Dikarya</taxon>
        <taxon>Ascomycota</taxon>
        <taxon>Pezizomycotina</taxon>
        <taxon>Eurotiomycetes</taxon>
        <taxon>Eurotiomycetidae</taxon>
        <taxon>Eurotiales</taxon>
        <taxon>Aspergillaceae</taxon>
        <taxon>Aspergillus</taxon>
        <taxon>Aspergillus subgen. Circumdati</taxon>
    </lineage>
</organism>
<name>A0ACD1H748_9EURO</name>
<gene>
    <name evidence="1" type="ORF">BO66DRAFT_402305</name>
</gene>
<sequence>MATSDKLYQHVLSPGVSTYIEMAADIVDYLKQRYGDDITTEVKMALELKERDEEELRWRGEMGRRRGTGLHTDVWHGYLQELPSHHNSTSLNVIALDKLLTTRVPSVLTSREEIRVRVTDVKSDGSDTILCETSEALQRALASDDEGSRIISIHSSDSITPLRISPRLLAYLLQRYHVHPSFIQVLLSFGSNVNVSEAGNSNLYVGGDEKNSYITYQINYVEEKQHRKNLTWSWRHTGVYHHHSRAQGGKAFDLFILLHPNDASVLERRIHNELQIARSMLAGLSGNSGHNTYMSTALHSLALSSFPGNWRWYLRDLGRQFKKHNDLALTAVPEEATPLESYDMVSSLRDLNDSVLRAQVCCRGNLELVEKLKAATASGTLTTAGDALKQIVMEYDAMGTELHGYLASCDELIPRIRNAIDLAGYTLSLHNQLDTAKIDRELRDLIGHLEMLQRDSVDDSAAVKIITFVSAVYLPGSFIVSLYGMNFFVFDTDARQIVIAHDFWIFIATWLPLTLATGLIYVLIVWFDAWWKRKPFRLFQRPVRATRVETDLGPQIITKG</sequence>
<dbReference type="EMBL" id="KZ824961">
    <property type="protein sequence ID" value="RAH69330.1"/>
    <property type="molecule type" value="Genomic_DNA"/>
</dbReference>
<protein>
    <submittedName>
        <fullName evidence="1">Uncharacterized protein</fullName>
    </submittedName>
</protein>
<evidence type="ECO:0000313" key="2">
    <source>
        <dbReference type="Proteomes" id="UP000249661"/>
    </source>
</evidence>
<keyword evidence="2" id="KW-1185">Reference proteome</keyword>
<evidence type="ECO:0000313" key="1">
    <source>
        <dbReference type="EMBL" id="RAH69330.1"/>
    </source>
</evidence>
<proteinExistence type="predicted"/>